<dbReference type="Proteomes" id="UP000509126">
    <property type="component" value="Chromosome"/>
</dbReference>
<dbReference type="AlphaFoldDB" id="A0A4Y3IX07"/>
<dbReference type="EMBL" id="JAVDSC010000004">
    <property type="protein sequence ID" value="MDR6629449.1"/>
    <property type="molecule type" value="Genomic_DNA"/>
</dbReference>
<dbReference type="EMBL" id="CP054803">
    <property type="protein sequence ID" value="QKU22791.1"/>
    <property type="molecule type" value="Genomic_DNA"/>
</dbReference>
<proteinExistence type="predicted"/>
<protein>
    <submittedName>
        <fullName evidence="1">DCC family thiol-disulfide oxidoreductase YuxK</fullName>
    </submittedName>
    <submittedName>
        <fullName evidence="2">DUF393 domain-containing protein</fullName>
    </submittedName>
</protein>
<dbReference type="GO" id="GO:0015035">
    <property type="term" value="F:protein-disulfide reductase activity"/>
    <property type="evidence" value="ECO:0007669"/>
    <property type="project" value="InterPro"/>
</dbReference>
<organism evidence="2 3">
    <name type="scientific">Acinetobacter lwoffii</name>
    <dbReference type="NCBI Taxonomy" id="28090"/>
    <lineage>
        <taxon>Bacteria</taxon>
        <taxon>Pseudomonadati</taxon>
        <taxon>Pseudomonadota</taxon>
        <taxon>Gammaproteobacteria</taxon>
        <taxon>Moraxellales</taxon>
        <taxon>Moraxellaceae</taxon>
        <taxon>Acinetobacter</taxon>
    </lineage>
</organism>
<evidence type="ECO:0000313" key="1">
    <source>
        <dbReference type="EMBL" id="MDR6629449.1"/>
    </source>
</evidence>
<dbReference type="InterPro" id="IPR052927">
    <property type="entry name" value="DCC_oxidoreductase"/>
</dbReference>
<sequence length="156" mass="17967">MHPNIEDIIQQHDIVLFDAVCVICNGWARFLIKYDKKIQFKLVSAQSPLGTALLEHYQMQTEHYTTMLVIQDGTLYTESTALLKVLQHLGFPFNLMSAGYLVPRFIRDFLYRVVALNRYRLFGKTEYCLIPSSENKRHFLEEAVCTGHSTHLIGSA</sequence>
<evidence type="ECO:0000313" key="3">
    <source>
        <dbReference type="Proteomes" id="UP000509126"/>
    </source>
</evidence>
<dbReference type="PANTHER" id="PTHR33639">
    <property type="entry name" value="THIOL-DISULFIDE OXIDOREDUCTASE DCC"/>
    <property type="match status" value="1"/>
</dbReference>
<dbReference type="RefSeq" id="WP_004647372.1">
    <property type="nucleotide sequence ID" value="NZ_BBSQ01000009.1"/>
</dbReference>
<dbReference type="PANTHER" id="PTHR33639:SF2">
    <property type="entry name" value="DUF393 DOMAIN-CONTAINING PROTEIN"/>
    <property type="match status" value="1"/>
</dbReference>
<reference evidence="2 3" key="1">
    <citation type="submission" date="2019-11" db="EMBL/GenBank/DDBJ databases">
        <title>FDA dAtabase for Regulatory Grade micrObial Sequences (FDA-ARGOS): Supporting development and validation of Infectious Disease Dx tests.</title>
        <authorList>
            <person name="Patel R."/>
            <person name="Rucinski S."/>
            <person name="Tallon L."/>
            <person name="Sadzewicz L."/>
            <person name="Vavikolanu K."/>
            <person name="Mehta A."/>
            <person name="Aluvathingal J."/>
            <person name="Nadendla S."/>
            <person name="Nandy P."/>
            <person name="Geyer C."/>
            <person name="Yan Y."/>
            <person name="Sichtig H."/>
        </authorList>
    </citation>
    <scope>NUCLEOTIDE SEQUENCE [LARGE SCALE GENOMIC DNA]</scope>
    <source>
        <strain evidence="2 3">FDAARGOS_557</strain>
    </source>
</reference>
<accession>A0A4Y3IX07</accession>
<name>A0A4Y3IX07_ACILW</name>
<dbReference type="InterPro" id="IPR007263">
    <property type="entry name" value="DCC1-like"/>
</dbReference>
<dbReference type="Proteomes" id="UP001262767">
    <property type="component" value="Unassembled WGS sequence"/>
</dbReference>
<evidence type="ECO:0000313" key="2">
    <source>
        <dbReference type="EMBL" id="QKU22791.1"/>
    </source>
</evidence>
<dbReference type="Pfam" id="PF04134">
    <property type="entry name" value="DCC1-like"/>
    <property type="match status" value="1"/>
</dbReference>
<reference evidence="1" key="2">
    <citation type="submission" date="2023-07" db="EMBL/GenBank/DDBJ databases">
        <title>Sorghum-associated microbial communities from plants grown in Nebraska, USA.</title>
        <authorList>
            <person name="Schachtman D."/>
        </authorList>
    </citation>
    <scope>NUCLEOTIDE SEQUENCE</scope>
    <source>
        <strain evidence="1">BE44</strain>
    </source>
</reference>
<gene>
    <name evidence="2" type="ORF">FOB19_16140</name>
    <name evidence="1" type="ORF">J2X86_001487</name>
</gene>